<feature type="transmembrane region" description="Helical" evidence="7">
    <location>
        <begin position="112"/>
        <end position="133"/>
    </location>
</feature>
<feature type="transmembrane region" description="Helical" evidence="7">
    <location>
        <begin position="204"/>
        <end position="225"/>
    </location>
</feature>
<feature type="transmembrane region" description="Helical" evidence="7">
    <location>
        <begin position="40"/>
        <end position="68"/>
    </location>
</feature>
<evidence type="ECO:0000256" key="6">
    <source>
        <dbReference type="ARBA" id="ARBA00023136"/>
    </source>
</evidence>
<sequence length="428" mass="47850">MADECPVVKFSRDPSLARIENLKQTNLRDKFGESGQTFGVFYVTCIALSIITYVLDLALACILLYLYYGNHCGVELALTLSFMLLSALFTTAISLRWYIVDHDDPSLGKTSSFHWIVRIVFLLLQLSPLLRYIDTLIYGIKSKIAAATGNENQQTTLYRRMLDEDTNGALLRLFHCFLHSAPQAVIQLMILLKSMTTQTEANKFSTDIAVMQAWTVLAALSSIAWSLTTYHRSVRYARDDKNKIKWAGILVAFLWQLMSALSRVLALSLLASIFPAWMGCVCALHWTVMSVWLALGQSHSTACGSNRCEELFVSIALGLAYVLAFISPTDGPTRYVYLAYYLVCFMENTAALVVWCVTNSSSQNPALYYGAASAQVVAFLLAIAFLIVYYKCCHPSLKNRTKIPTSDSDCLQSDKPSYSKSYNVRPRS</sequence>
<feature type="transmembrane region" description="Helical" evidence="7">
    <location>
        <begin position="80"/>
        <end position="100"/>
    </location>
</feature>
<feature type="transmembrane region" description="Helical" evidence="7">
    <location>
        <begin position="366"/>
        <end position="390"/>
    </location>
</feature>
<dbReference type="GO" id="GO:0043652">
    <property type="term" value="P:engulfment of apoptotic cell"/>
    <property type="evidence" value="ECO:0007669"/>
    <property type="project" value="TreeGrafter"/>
</dbReference>
<feature type="transmembrane region" description="Helical" evidence="7">
    <location>
        <begin position="246"/>
        <end position="270"/>
    </location>
</feature>
<dbReference type="GO" id="GO:0070782">
    <property type="term" value="P:phosphatidylserine exposure on apoptotic cell surface"/>
    <property type="evidence" value="ECO:0007669"/>
    <property type="project" value="TreeGrafter"/>
</dbReference>
<proteinExistence type="inferred from homology"/>
<protein>
    <recommendedName>
        <fullName evidence="7">XK-related protein</fullName>
    </recommendedName>
</protein>
<dbReference type="PANTHER" id="PTHR16024">
    <property type="entry name" value="XK-RELATED PROTEIN"/>
    <property type="match status" value="1"/>
</dbReference>
<feature type="compositionally biased region" description="Polar residues" evidence="8">
    <location>
        <begin position="403"/>
        <end position="422"/>
    </location>
</feature>
<feature type="transmembrane region" description="Helical" evidence="7">
    <location>
        <begin position="338"/>
        <end position="357"/>
    </location>
</feature>
<evidence type="ECO:0000256" key="1">
    <source>
        <dbReference type="ARBA" id="ARBA00004651"/>
    </source>
</evidence>
<dbReference type="GO" id="GO:1902742">
    <property type="term" value="P:apoptotic process involved in development"/>
    <property type="evidence" value="ECO:0007669"/>
    <property type="project" value="TreeGrafter"/>
</dbReference>
<name>A0A9P0FE62_BRAAE</name>
<dbReference type="PANTHER" id="PTHR16024:SF6">
    <property type="entry name" value="XK-RELATED PROTEIN"/>
    <property type="match status" value="1"/>
</dbReference>
<keyword evidence="5 7" id="KW-1133">Transmembrane helix</keyword>
<keyword evidence="4 7" id="KW-0812">Transmembrane</keyword>
<reference evidence="9" key="1">
    <citation type="submission" date="2021-12" db="EMBL/GenBank/DDBJ databases">
        <authorList>
            <person name="King R."/>
        </authorList>
    </citation>
    <scope>NUCLEOTIDE SEQUENCE</scope>
</reference>
<dbReference type="EMBL" id="OV121133">
    <property type="protein sequence ID" value="CAH0552202.1"/>
    <property type="molecule type" value="Genomic_DNA"/>
</dbReference>
<feature type="transmembrane region" description="Helical" evidence="7">
    <location>
        <begin position="276"/>
        <end position="296"/>
    </location>
</feature>
<dbReference type="InterPro" id="IPR050895">
    <property type="entry name" value="XK-related_scramblase"/>
</dbReference>
<dbReference type="GO" id="GO:0005886">
    <property type="term" value="C:plasma membrane"/>
    <property type="evidence" value="ECO:0007669"/>
    <property type="project" value="UniProtKB-SubCell"/>
</dbReference>
<keyword evidence="3" id="KW-1003">Cell membrane</keyword>
<evidence type="ECO:0000256" key="5">
    <source>
        <dbReference type="ARBA" id="ARBA00022989"/>
    </source>
</evidence>
<dbReference type="Pfam" id="PF09815">
    <property type="entry name" value="XK-related"/>
    <property type="match status" value="1"/>
</dbReference>
<dbReference type="InterPro" id="IPR018629">
    <property type="entry name" value="XK-rel"/>
</dbReference>
<organism evidence="9 10">
    <name type="scientific">Brassicogethes aeneus</name>
    <name type="common">Rape pollen beetle</name>
    <name type="synonym">Meligethes aeneus</name>
    <dbReference type="NCBI Taxonomy" id="1431903"/>
    <lineage>
        <taxon>Eukaryota</taxon>
        <taxon>Metazoa</taxon>
        <taxon>Ecdysozoa</taxon>
        <taxon>Arthropoda</taxon>
        <taxon>Hexapoda</taxon>
        <taxon>Insecta</taxon>
        <taxon>Pterygota</taxon>
        <taxon>Neoptera</taxon>
        <taxon>Endopterygota</taxon>
        <taxon>Coleoptera</taxon>
        <taxon>Polyphaga</taxon>
        <taxon>Cucujiformia</taxon>
        <taxon>Nitidulidae</taxon>
        <taxon>Meligethinae</taxon>
        <taxon>Brassicogethes</taxon>
    </lineage>
</organism>
<keyword evidence="6 7" id="KW-0472">Membrane</keyword>
<gene>
    <name evidence="9" type="ORF">MELIAE_LOCUS4631</name>
</gene>
<evidence type="ECO:0000256" key="7">
    <source>
        <dbReference type="RuleBase" id="RU910716"/>
    </source>
</evidence>
<comment type="subcellular location">
    <subcellularLocation>
        <location evidence="1">Cell membrane</location>
        <topology evidence="1">Multi-pass membrane protein</topology>
    </subcellularLocation>
    <subcellularLocation>
        <location evidence="7">Membrane</location>
        <topology evidence="7">Multi-pass membrane protein</topology>
    </subcellularLocation>
</comment>
<keyword evidence="10" id="KW-1185">Reference proteome</keyword>
<feature type="region of interest" description="Disordered" evidence="8">
    <location>
        <begin position="403"/>
        <end position="428"/>
    </location>
</feature>
<evidence type="ECO:0000256" key="2">
    <source>
        <dbReference type="ARBA" id="ARBA00008789"/>
    </source>
</evidence>
<comment type="similarity">
    <text evidence="2 7">Belongs to the XK family.</text>
</comment>
<accession>A0A9P0FE62</accession>
<evidence type="ECO:0000256" key="4">
    <source>
        <dbReference type="ARBA" id="ARBA00022692"/>
    </source>
</evidence>
<feature type="transmembrane region" description="Helical" evidence="7">
    <location>
        <begin position="169"/>
        <end position="192"/>
    </location>
</feature>
<dbReference type="AlphaFoldDB" id="A0A9P0FE62"/>
<dbReference type="Proteomes" id="UP001154078">
    <property type="component" value="Chromosome 2"/>
</dbReference>
<dbReference type="OrthoDB" id="6136301at2759"/>
<feature type="transmembrane region" description="Helical" evidence="7">
    <location>
        <begin position="308"/>
        <end position="326"/>
    </location>
</feature>
<evidence type="ECO:0000256" key="8">
    <source>
        <dbReference type="SAM" id="MobiDB-lite"/>
    </source>
</evidence>
<evidence type="ECO:0000313" key="10">
    <source>
        <dbReference type="Proteomes" id="UP001154078"/>
    </source>
</evidence>
<evidence type="ECO:0000256" key="3">
    <source>
        <dbReference type="ARBA" id="ARBA00022475"/>
    </source>
</evidence>
<evidence type="ECO:0000313" key="9">
    <source>
        <dbReference type="EMBL" id="CAH0552202.1"/>
    </source>
</evidence>